<sequence>MSRTVLPHPSKVHVFLSKLMGGTMVFWMLWRAKHDWADIVGHKVMFEMEDAEKARKKGLEHH</sequence>
<dbReference type="GO" id="GO:0032981">
    <property type="term" value="P:mitochondrial respiratory chain complex I assembly"/>
    <property type="evidence" value="ECO:0007669"/>
    <property type="project" value="TreeGrafter"/>
</dbReference>
<comment type="function">
    <text evidence="1">Accessory subunit of the mitochondrial membrane respiratory chain NADH dehydrogenase (Complex I), that is believed not to be involved in catalysis. Complex I functions in the transfer of electrons from NADH to the respiratory chain. The immediate electron acceptor for the enzyme is believed to be ubiquinone.</text>
</comment>
<reference evidence="13 14" key="1">
    <citation type="submission" date="2022-05" db="EMBL/GenBank/DDBJ databases">
        <authorList>
            <consortium name="Genoscope - CEA"/>
            <person name="William W."/>
        </authorList>
    </citation>
    <scope>NUCLEOTIDE SEQUENCE [LARGE SCALE GENOMIC DNA]</scope>
</reference>
<keyword evidence="6" id="KW-0679">Respiratory chain</keyword>
<evidence type="ECO:0000256" key="1">
    <source>
        <dbReference type="ARBA" id="ARBA00003195"/>
    </source>
</evidence>
<gene>
    <name evidence="13" type="ORF">PMEA_00034841</name>
</gene>
<dbReference type="Pfam" id="PF14813">
    <property type="entry name" value="NADH_B2"/>
    <property type="match status" value="1"/>
</dbReference>
<keyword evidence="7" id="KW-0999">Mitochondrion inner membrane</keyword>
<evidence type="ECO:0000256" key="9">
    <source>
        <dbReference type="ARBA" id="ARBA00022982"/>
    </source>
</evidence>
<dbReference type="EMBL" id="CALNXJ010000009">
    <property type="protein sequence ID" value="CAH3104691.1"/>
    <property type="molecule type" value="Genomic_DNA"/>
</dbReference>
<keyword evidence="11 12" id="KW-0472">Membrane</keyword>
<comment type="similarity">
    <text evidence="3">Belongs to the complex I NDUFB2 subunit family.</text>
</comment>
<evidence type="ECO:0000313" key="14">
    <source>
        <dbReference type="Proteomes" id="UP001159428"/>
    </source>
</evidence>
<organism evidence="13 14">
    <name type="scientific">Pocillopora meandrina</name>
    <dbReference type="NCBI Taxonomy" id="46732"/>
    <lineage>
        <taxon>Eukaryota</taxon>
        <taxon>Metazoa</taxon>
        <taxon>Cnidaria</taxon>
        <taxon>Anthozoa</taxon>
        <taxon>Hexacorallia</taxon>
        <taxon>Scleractinia</taxon>
        <taxon>Astrocoeniina</taxon>
        <taxon>Pocilloporidae</taxon>
        <taxon>Pocillopora</taxon>
    </lineage>
</organism>
<keyword evidence="10" id="KW-0496">Mitochondrion</keyword>
<evidence type="ECO:0000256" key="10">
    <source>
        <dbReference type="ARBA" id="ARBA00023128"/>
    </source>
</evidence>
<keyword evidence="5" id="KW-0813">Transport</keyword>
<evidence type="ECO:0000256" key="11">
    <source>
        <dbReference type="ARBA" id="ARBA00023136"/>
    </source>
</evidence>
<evidence type="ECO:0000256" key="8">
    <source>
        <dbReference type="ARBA" id="ARBA00022946"/>
    </source>
</evidence>
<keyword evidence="12" id="KW-1133">Transmembrane helix</keyword>
<dbReference type="PANTHER" id="PTHR15223">
    <property type="entry name" value="NADH-UBIQUINONE OXIDOREDUCTASE AGGG SUBUNIT"/>
    <property type="match status" value="1"/>
</dbReference>
<proteinExistence type="inferred from homology"/>
<keyword evidence="9" id="KW-0249">Electron transport</keyword>
<dbReference type="GO" id="GO:0005743">
    <property type="term" value="C:mitochondrial inner membrane"/>
    <property type="evidence" value="ECO:0007669"/>
    <property type="project" value="UniProtKB-SubCell"/>
</dbReference>
<accession>A0AAU9WCC1</accession>
<dbReference type="AlphaFoldDB" id="A0AAU9WCC1"/>
<evidence type="ECO:0000256" key="12">
    <source>
        <dbReference type="SAM" id="Phobius"/>
    </source>
</evidence>
<protein>
    <submittedName>
        <fullName evidence="13">Uncharacterized protein</fullName>
    </submittedName>
</protein>
<keyword evidence="8" id="KW-0809">Transit peptide</keyword>
<feature type="transmembrane region" description="Helical" evidence="12">
    <location>
        <begin position="12"/>
        <end position="30"/>
    </location>
</feature>
<evidence type="ECO:0000256" key="7">
    <source>
        <dbReference type="ARBA" id="ARBA00022792"/>
    </source>
</evidence>
<evidence type="ECO:0000313" key="13">
    <source>
        <dbReference type="EMBL" id="CAH3104691.1"/>
    </source>
</evidence>
<evidence type="ECO:0000256" key="5">
    <source>
        <dbReference type="ARBA" id="ARBA00022448"/>
    </source>
</evidence>
<keyword evidence="14" id="KW-1185">Reference proteome</keyword>
<evidence type="ECO:0000256" key="6">
    <source>
        <dbReference type="ARBA" id="ARBA00022660"/>
    </source>
</evidence>
<keyword evidence="12" id="KW-0812">Transmembrane</keyword>
<dbReference type="GO" id="GO:0045271">
    <property type="term" value="C:respiratory chain complex I"/>
    <property type="evidence" value="ECO:0007669"/>
    <property type="project" value="InterPro"/>
</dbReference>
<dbReference type="PANTHER" id="PTHR15223:SF1">
    <property type="entry name" value="NADH DEHYDROGENASE [UBIQUINONE] 1 BETA SUBCOMPLEX SUBUNIT 2, MITOCHONDRIAL"/>
    <property type="match status" value="1"/>
</dbReference>
<dbReference type="Proteomes" id="UP001159428">
    <property type="component" value="Unassembled WGS sequence"/>
</dbReference>
<comment type="caution">
    <text evidence="13">The sequence shown here is derived from an EMBL/GenBank/DDBJ whole genome shotgun (WGS) entry which is preliminary data.</text>
</comment>
<evidence type="ECO:0000256" key="4">
    <source>
        <dbReference type="ARBA" id="ARBA00011533"/>
    </source>
</evidence>
<evidence type="ECO:0000256" key="2">
    <source>
        <dbReference type="ARBA" id="ARBA00004443"/>
    </source>
</evidence>
<comment type="subunit">
    <text evidence="4">Complex I is composed of 45 different subunits.</text>
</comment>
<comment type="subcellular location">
    <subcellularLocation>
        <location evidence="2">Mitochondrion inner membrane</location>
        <topology evidence="2">Peripheral membrane protein</topology>
        <orientation evidence="2">Matrix side</orientation>
    </subcellularLocation>
</comment>
<name>A0AAU9WCC1_9CNID</name>
<dbReference type="InterPro" id="IPR026627">
    <property type="entry name" value="NDUFB2_animal"/>
</dbReference>
<evidence type="ECO:0000256" key="3">
    <source>
        <dbReference type="ARBA" id="ARBA00005923"/>
    </source>
</evidence>